<reference evidence="1" key="1">
    <citation type="submission" date="2023-06" db="EMBL/GenBank/DDBJ databases">
        <title>Genomic of Agaribacillus aureum.</title>
        <authorList>
            <person name="Wang G."/>
        </authorList>
    </citation>
    <scope>NUCLEOTIDE SEQUENCE</scope>
    <source>
        <strain evidence="1">BMA12</strain>
    </source>
</reference>
<sequence length="56" mass="6720">MIKEEPFSNKYWSERNRYRQSTGFQSLLDLKCCQALKRLYGNEKYPAGKTVELPRF</sequence>
<gene>
    <name evidence="1" type="ORF">QQ020_22510</name>
</gene>
<organism evidence="1 2">
    <name type="scientific">Agaribacillus aureus</name>
    <dbReference type="NCBI Taxonomy" id="3051825"/>
    <lineage>
        <taxon>Bacteria</taxon>
        <taxon>Pseudomonadati</taxon>
        <taxon>Bacteroidota</taxon>
        <taxon>Cytophagia</taxon>
        <taxon>Cytophagales</taxon>
        <taxon>Splendidivirgaceae</taxon>
        <taxon>Agaribacillus</taxon>
    </lineage>
</organism>
<proteinExistence type="predicted"/>
<dbReference type="EMBL" id="JAUJEB010000005">
    <property type="protein sequence ID" value="MDN5214870.1"/>
    <property type="molecule type" value="Genomic_DNA"/>
</dbReference>
<evidence type="ECO:0000313" key="1">
    <source>
        <dbReference type="EMBL" id="MDN5214870.1"/>
    </source>
</evidence>
<comment type="caution">
    <text evidence="1">The sequence shown here is derived from an EMBL/GenBank/DDBJ whole genome shotgun (WGS) entry which is preliminary data.</text>
</comment>
<dbReference type="Proteomes" id="UP001172083">
    <property type="component" value="Unassembled WGS sequence"/>
</dbReference>
<keyword evidence="2" id="KW-1185">Reference proteome</keyword>
<evidence type="ECO:0000313" key="2">
    <source>
        <dbReference type="Proteomes" id="UP001172083"/>
    </source>
</evidence>
<name>A0ABT8LAT4_9BACT</name>
<protein>
    <submittedName>
        <fullName evidence="1">Uncharacterized protein</fullName>
    </submittedName>
</protein>
<dbReference type="RefSeq" id="WP_346760208.1">
    <property type="nucleotide sequence ID" value="NZ_JAUJEB010000005.1"/>
</dbReference>
<accession>A0ABT8LAT4</accession>